<evidence type="ECO:0000256" key="8">
    <source>
        <dbReference type="SAM" id="Phobius"/>
    </source>
</evidence>
<dbReference type="AlphaFoldDB" id="A0AAD5T388"/>
<feature type="transmembrane region" description="Helical" evidence="8">
    <location>
        <begin position="973"/>
        <end position="997"/>
    </location>
</feature>
<dbReference type="InterPro" id="IPR029044">
    <property type="entry name" value="Nucleotide-diphossugar_trans"/>
</dbReference>
<keyword evidence="4 8" id="KW-0812">Transmembrane</keyword>
<keyword evidence="6 8" id="KW-0472">Membrane</keyword>
<evidence type="ECO:0000256" key="6">
    <source>
        <dbReference type="ARBA" id="ARBA00023136"/>
    </source>
</evidence>
<dbReference type="Proteomes" id="UP001211907">
    <property type="component" value="Unassembled WGS sequence"/>
</dbReference>
<dbReference type="GO" id="GO:0022857">
    <property type="term" value="F:transmembrane transporter activity"/>
    <property type="evidence" value="ECO:0007669"/>
    <property type="project" value="InterPro"/>
</dbReference>
<dbReference type="InterPro" id="IPR011701">
    <property type="entry name" value="MFS"/>
</dbReference>
<dbReference type="Pfam" id="PF11051">
    <property type="entry name" value="Mannosyl_trans3"/>
    <property type="match status" value="1"/>
</dbReference>
<feature type="transmembrane region" description="Helical" evidence="8">
    <location>
        <begin position="743"/>
        <end position="764"/>
    </location>
</feature>
<dbReference type="SUPFAM" id="SSF53448">
    <property type="entry name" value="Nucleotide-diphospho-sugar transferases"/>
    <property type="match status" value="1"/>
</dbReference>
<feature type="transmembrane region" description="Helical" evidence="8">
    <location>
        <begin position="887"/>
        <end position="905"/>
    </location>
</feature>
<feature type="transmembrane region" description="Helical" evidence="8">
    <location>
        <begin position="911"/>
        <end position="932"/>
    </location>
</feature>
<evidence type="ECO:0000313" key="11">
    <source>
        <dbReference type="Proteomes" id="UP001211907"/>
    </source>
</evidence>
<reference evidence="10" key="1">
    <citation type="submission" date="2020-05" db="EMBL/GenBank/DDBJ databases">
        <title>Phylogenomic resolution of chytrid fungi.</title>
        <authorList>
            <person name="Stajich J.E."/>
            <person name="Amses K."/>
            <person name="Simmons R."/>
            <person name="Seto K."/>
            <person name="Myers J."/>
            <person name="Bonds A."/>
            <person name="Quandt C.A."/>
            <person name="Barry K."/>
            <person name="Liu P."/>
            <person name="Grigoriev I."/>
            <person name="Longcore J.E."/>
            <person name="James T.Y."/>
        </authorList>
    </citation>
    <scope>NUCLEOTIDE SEQUENCE</scope>
    <source>
        <strain evidence="10">JEL0513</strain>
    </source>
</reference>
<keyword evidence="11" id="KW-1185">Reference proteome</keyword>
<comment type="subcellular location">
    <subcellularLocation>
        <location evidence="1">Membrane</location>
        <topology evidence="1">Multi-pass membrane protein</topology>
    </subcellularLocation>
</comment>
<feature type="transmembrane region" description="Helical" evidence="8">
    <location>
        <begin position="617"/>
        <end position="638"/>
    </location>
</feature>
<organism evidence="10 11">
    <name type="scientific">Physocladia obscura</name>
    <dbReference type="NCBI Taxonomy" id="109957"/>
    <lineage>
        <taxon>Eukaryota</taxon>
        <taxon>Fungi</taxon>
        <taxon>Fungi incertae sedis</taxon>
        <taxon>Chytridiomycota</taxon>
        <taxon>Chytridiomycota incertae sedis</taxon>
        <taxon>Chytridiomycetes</taxon>
        <taxon>Chytridiales</taxon>
        <taxon>Chytriomycetaceae</taxon>
        <taxon>Physocladia</taxon>
    </lineage>
</organism>
<protein>
    <recommendedName>
        <fullName evidence="9">Major facilitator superfamily (MFS) profile domain-containing protein</fullName>
    </recommendedName>
</protein>
<dbReference type="EMBL" id="JADGJH010000823">
    <property type="protein sequence ID" value="KAJ3122262.1"/>
    <property type="molecule type" value="Genomic_DNA"/>
</dbReference>
<name>A0AAD5T388_9FUNG</name>
<feature type="compositionally biased region" description="Low complexity" evidence="7">
    <location>
        <begin position="1053"/>
        <end position="1069"/>
    </location>
</feature>
<keyword evidence="3" id="KW-0808">Transferase</keyword>
<dbReference type="PANTHER" id="PTHR23507:SF1">
    <property type="entry name" value="FI18259P1-RELATED"/>
    <property type="match status" value="1"/>
</dbReference>
<dbReference type="InterPro" id="IPR020846">
    <property type="entry name" value="MFS_dom"/>
</dbReference>
<evidence type="ECO:0000256" key="1">
    <source>
        <dbReference type="ARBA" id="ARBA00004141"/>
    </source>
</evidence>
<dbReference type="InterPro" id="IPR022751">
    <property type="entry name" value="Alpha_mannosyltransferase"/>
</dbReference>
<feature type="region of interest" description="Disordered" evidence="7">
    <location>
        <begin position="1050"/>
        <end position="1074"/>
    </location>
</feature>
<feature type="transmembrane region" description="Helical" evidence="8">
    <location>
        <begin position="845"/>
        <end position="867"/>
    </location>
</feature>
<dbReference type="Pfam" id="PF07690">
    <property type="entry name" value="MFS_1"/>
    <property type="match status" value="1"/>
</dbReference>
<keyword evidence="5 8" id="KW-1133">Transmembrane helix</keyword>
<comment type="caution">
    <text evidence="10">The sequence shown here is derived from an EMBL/GenBank/DDBJ whole genome shotgun (WGS) entry which is preliminary data.</text>
</comment>
<evidence type="ECO:0000256" key="5">
    <source>
        <dbReference type="ARBA" id="ARBA00022989"/>
    </source>
</evidence>
<evidence type="ECO:0000256" key="3">
    <source>
        <dbReference type="ARBA" id="ARBA00022679"/>
    </source>
</evidence>
<comment type="similarity">
    <text evidence="2">Belongs to the MNN1/MNT family.</text>
</comment>
<feature type="transmembrane region" description="Helical" evidence="8">
    <location>
        <begin position="715"/>
        <end position="737"/>
    </location>
</feature>
<gene>
    <name evidence="10" type="ORF">HK100_012065</name>
</gene>
<evidence type="ECO:0000313" key="10">
    <source>
        <dbReference type="EMBL" id="KAJ3122262.1"/>
    </source>
</evidence>
<feature type="transmembrane region" description="Helical" evidence="8">
    <location>
        <begin position="676"/>
        <end position="703"/>
    </location>
</feature>
<dbReference type="PANTHER" id="PTHR23507">
    <property type="entry name" value="ZGC:174356"/>
    <property type="match status" value="1"/>
</dbReference>
<feature type="transmembrane region" description="Helical" evidence="8">
    <location>
        <begin position="809"/>
        <end position="833"/>
    </location>
</feature>
<evidence type="ECO:0000256" key="2">
    <source>
        <dbReference type="ARBA" id="ARBA00009105"/>
    </source>
</evidence>
<feature type="transmembrane region" description="Helical" evidence="8">
    <location>
        <begin position="944"/>
        <end position="967"/>
    </location>
</feature>
<dbReference type="SUPFAM" id="SSF103473">
    <property type="entry name" value="MFS general substrate transporter"/>
    <property type="match status" value="1"/>
</dbReference>
<feature type="domain" description="Major facilitator superfamily (MFS) profile" evidence="9">
    <location>
        <begin position="553"/>
        <end position="1002"/>
    </location>
</feature>
<accession>A0AAD5T388</accession>
<proteinExistence type="inferred from homology"/>
<dbReference type="Gene3D" id="1.20.1250.20">
    <property type="entry name" value="MFS general substrate transporter like domains"/>
    <property type="match status" value="1"/>
</dbReference>
<dbReference type="InterPro" id="IPR036259">
    <property type="entry name" value="MFS_trans_sf"/>
</dbReference>
<evidence type="ECO:0000256" key="7">
    <source>
        <dbReference type="SAM" id="MobiDB-lite"/>
    </source>
</evidence>
<evidence type="ECO:0000259" key="9">
    <source>
        <dbReference type="PROSITE" id="PS50850"/>
    </source>
</evidence>
<dbReference type="GO" id="GO:0016757">
    <property type="term" value="F:glycosyltransferase activity"/>
    <property type="evidence" value="ECO:0007669"/>
    <property type="project" value="InterPro"/>
</dbReference>
<dbReference type="GO" id="GO:0016020">
    <property type="term" value="C:membrane"/>
    <property type="evidence" value="ECO:0007669"/>
    <property type="project" value="UniProtKB-SubCell"/>
</dbReference>
<feature type="transmembrane region" description="Helical" evidence="8">
    <location>
        <begin position="650"/>
        <end position="670"/>
    </location>
</feature>
<evidence type="ECO:0000256" key="4">
    <source>
        <dbReference type="ARBA" id="ARBA00022692"/>
    </source>
</evidence>
<dbReference type="PROSITE" id="PS50850">
    <property type="entry name" value="MFS"/>
    <property type="match status" value="1"/>
</dbReference>
<sequence length="1124" mass="124523">MEISQQLLEDDFVSDANSSFLVSSISSRQVKFLDYLNGEMHAIDEDVFGGSLLSVFDLFLTWQDVYADAITLSFKEYDLRDFAQMAIRARAHYILYRVQYEANFELVQALSLILSTNNSAVTTDANYNDYDGANSIIISQKKLMVKSFRKEIDEIMTRLERTLYPWLSPKYKTAYMLQKFLLKGSTGIVITVGQKYFYVAMHLVLSLRTIFNVTLPIEIHYAGAHDLSLARVAALCAIPGVTAINTLEFFPPETAQATGFAHKAWALLATRFETVFFMDADIAFLSDPISTVARSPRFRKNGQLFFHDRKLFYLASFPGIKLVKDMNPQFSRRGAKGLFVRSDSVKGTTNEMESGFMVFDKGNTGVFFSLLLTAKMNSKLEREKVLYRKVHGDKESFWMASETLRVPYDFVPDYAGYLGVQEENYKNNDTFSKICEGKLLHLDEFKNPFWFHGGSVLNGFYRDAEPPEYFGFSKMVEMIFQYDYKDDTDAWDGGIGCITQERNQSAKVNDKLAGILEEEKQIFKNFVKIKSVRKVKSMPSTNTRPSPWLVIPALFAHTLGSTLGATPLAQFLILKTCEELGSPGSGPGSEPEFRNGSIIAFPDYKSCAARTDVQTEAALWAQMITLATAIPAFCLVPLMGKLVDRVGRKTLMFVPITATMLGALSIIIVAHYSIGLWFIVAIHAVQGLMGGASVLALCAYAFIGDTTTAGKRTQTFLVIDAFSYFAFTIGPFSGGLLYRNFGILPVFAFVLALESFVLLYVIFFMTESLNTDQSAASAQFTPRTLYHLLISSWSGSLDILNAPGRGSSLFILAIVTAIGSMTFAGYQFIFFFYPSKRFGWDSFDTGLFSLTNSICRMFYLAILLPYLLRKLTEGKDTISKTRIELGLVRLGVLAFSLGMCCFGLAQKGSMFFGIVILYAFGTIAMPTIRGVVSRTVPSESQGSLFAALEVLQSGSTLVAQFVLPAIFRATVAVGYPQAICFVLSSLWAFALVLTAFLKSRELGEMEDSEIIVATERTPMLGANNSRRGSIASGGNNTASLRRLAKVRKSHGNSAGTGVVGTGDDAGVSGPLSPLRDFYGDESEEELSEGEGSTAMTHFQRRLALVVDPDFLDDVIENSAQEYQM</sequence>